<evidence type="ECO:0000256" key="1">
    <source>
        <dbReference type="SAM" id="MobiDB-lite"/>
    </source>
</evidence>
<comment type="caution">
    <text evidence="2">The sequence shown here is derived from an EMBL/GenBank/DDBJ whole genome shotgun (WGS) entry which is preliminary data.</text>
</comment>
<dbReference type="AlphaFoldDB" id="A0AAV4WW87"/>
<proteinExistence type="predicted"/>
<feature type="region of interest" description="Disordered" evidence="1">
    <location>
        <begin position="44"/>
        <end position="63"/>
    </location>
</feature>
<feature type="compositionally biased region" description="Basic and acidic residues" evidence="1">
    <location>
        <begin position="54"/>
        <end position="63"/>
    </location>
</feature>
<reference evidence="2 3" key="1">
    <citation type="submission" date="2021-06" db="EMBL/GenBank/DDBJ databases">
        <title>Caerostris darwini draft genome.</title>
        <authorList>
            <person name="Kono N."/>
            <person name="Arakawa K."/>
        </authorList>
    </citation>
    <scope>NUCLEOTIDE SEQUENCE [LARGE SCALE GENOMIC DNA]</scope>
</reference>
<evidence type="ECO:0000313" key="3">
    <source>
        <dbReference type="Proteomes" id="UP001054837"/>
    </source>
</evidence>
<accession>A0AAV4WW87</accession>
<organism evidence="2 3">
    <name type="scientific">Caerostris darwini</name>
    <dbReference type="NCBI Taxonomy" id="1538125"/>
    <lineage>
        <taxon>Eukaryota</taxon>
        <taxon>Metazoa</taxon>
        <taxon>Ecdysozoa</taxon>
        <taxon>Arthropoda</taxon>
        <taxon>Chelicerata</taxon>
        <taxon>Arachnida</taxon>
        <taxon>Araneae</taxon>
        <taxon>Araneomorphae</taxon>
        <taxon>Entelegynae</taxon>
        <taxon>Araneoidea</taxon>
        <taxon>Araneidae</taxon>
        <taxon>Caerostris</taxon>
    </lineage>
</organism>
<keyword evidence="3" id="KW-1185">Reference proteome</keyword>
<dbReference type="EMBL" id="BPLQ01015148">
    <property type="protein sequence ID" value="GIY86146.1"/>
    <property type="molecule type" value="Genomic_DNA"/>
</dbReference>
<dbReference type="Proteomes" id="UP001054837">
    <property type="component" value="Unassembled WGS sequence"/>
</dbReference>
<gene>
    <name evidence="2" type="ORF">CDAR_186061</name>
</gene>
<evidence type="ECO:0000313" key="2">
    <source>
        <dbReference type="EMBL" id="GIY86146.1"/>
    </source>
</evidence>
<protein>
    <submittedName>
        <fullName evidence="2">Uncharacterized protein</fullName>
    </submittedName>
</protein>
<sequence>MGVLYFSQKQTRGGSKASPWRSFYLPAYSSSCLDHSDMDCPADDSSGGIFGSGREGEKGGEGRGHVREWVTCYTNDPSALLTRNKGCRAVTQAMASQGGQRSARMRAFF</sequence>
<name>A0AAV4WW87_9ARAC</name>